<evidence type="ECO:0000256" key="5">
    <source>
        <dbReference type="PIRNR" id="PIRNR000915"/>
    </source>
</evidence>
<feature type="binding site" evidence="8">
    <location>
        <position position="209"/>
    </location>
    <ligand>
        <name>Mg(2+)</name>
        <dbReference type="ChEBI" id="CHEBI:18420"/>
    </ligand>
</feature>
<comment type="caution">
    <text evidence="9">The sequence shown here is derived from an EMBL/GenBank/DDBJ whole genome shotgun (WGS) entry which is preliminary data.</text>
</comment>
<reference evidence="9 10" key="1">
    <citation type="submission" date="2018-08" db="EMBL/GenBank/DDBJ databases">
        <title>Genomic Encyclopedia of Type Strains, Phase III (KMG-III): the genomes of soil and plant-associated and newly described type strains.</title>
        <authorList>
            <person name="Whitman W."/>
        </authorList>
    </citation>
    <scope>NUCLEOTIDE SEQUENCE [LARGE SCALE GENOMIC DNA]</scope>
    <source>
        <strain evidence="9 10">CGMCC 1.10966</strain>
    </source>
</reference>
<feature type="binding site" evidence="7">
    <location>
        <position position="184"/>
    </location>
    <ligand>
        <name>substrate</name>
    </ligand>
</feature>
<feature type="binding site" evidence="8">
    <location>
        <position position="13"/>
    </location>
    <ligand>
        <name>Mg(2+)</name>
        <dbReference type="ChEBI" id="CHEBI:18420"/>
    </ligand>
</feature>
<dbReference type="FunFam" id="3.40.50.1000:FF:000053">
    <property type="entry name" value="TIGR01457 family HAD hydrolase"/>
    <property type="match status" value="1"/>
</dbReference>
<comment type="cofactor">
    <cofactor evidence="8">
        <name>Mg(2+)</name>
        <dbReference type="ChEBI" id="CHEBI:18420"/>
    </cofactor>
    <text evidence="8">Divalent metal ions. Mg(2+) is the most effective.</text>
</comment>
<dbReference type="PANTHER" id="PTHR19288:SF95">
    <property type="entry name" value="D-GLYCEROL 3-PHOSPHATE PHOSPHATASE"/>
    <property type="match status" value="1"/>
</dbReference>
<feature type="active site" description="Nucleophile" evidence="6">
    <location>
        <position position="13"/>
    </location>
</feature>
<evidence type="ECO:0000256" key="7">
    <source>
        <dbReference type="PIRSR" id="PIRSR000915-2"/>
    </source>
</evidence>
<evidence type="ECO:0000313" key="10">
    <source>
        <dbReference type="Proteomes" id="UP000256304"/>
    </source>
</evidence>
<evidence type="ECO:0000256" key="1">
    <source>
        <dbReference type="ARBA" id="ARBA00006696"/>
    </source>
</evidence>
<proteinExistence type="inferred from homology"/>
<dbReference type="InterPro" id="IPR036412">
    <property type="entry name" value="HAD-like_sf"/>
</dbReference>
<evidence type="ECO:0000256" key="2">
    <source>
        <dbReference type="ARBA" id="ARBA00022723"/>
    </source>
</evidence>
<protein>
    <recommendedName>
        <fullName evidence="5">Acid sugar phosphatase</fullName>
        <ecNumber evidence="5">3.1.3.-</ecNumber>
    </recommendedName>
</protein>
<dbReference type="CDD" id="cd07530">
    <property type="entry name" value="HAD_Pase_UmpH-like"/>
    <property type="match status" value="1"/>
</dbReference>
<dbReference type="SUPFAM" id="SSF56784">
    <property type="entry name" value="HAD-like"/>
    <property type="match status" value="1"/>
</dbReference>
<keyword evidence="4 5" id="KW-0460">Magnesium</keyword>
<dbReference type="SFLD" id="SFLDG01139">
    <property type="entry name" value="C2.A:_Pyridoxal_Phosphate_Phos"/>
    <property type="match status" value="1"/>
</dbReference>
<dbReference type="GO" id="GO:0005737">
    <property type="term" value="C:cytoplasm"/>
    <property type="evidence" value="ECO:0007669"/>
    <property type="project" value="TreeGrafter"/>
</dbReference>
<dbReference type="EC" id="3.1.3.-" evidence="5"/>
<dbReference type="Pfam" id="PF13242">
    <property type="entry name" value="Hydrolase_like"/>
    <property type="match status" value="1"/>
</dbReference>
<dbReference type="PIRSF" id="PIRSF000915">
    <property type="entry name" value="PGP-type_phosphatase"/>
    <property type="match status" value="1"/>
</dbReference>
<keyword evidence="3" id="KW-0378">Hydrolase</keyword>
<dbReference type="NCBIfam" id="TIGR01457">
    <property type="entry name" value="HAD-SF-IIA-hyp2"/>
    <property type="match status" value="1"/>
</dbReference>
<evidence type="ECO:0000256" key="8">
    <source>
        <dbReference type="PIRSR" id="PIRSR000915-3"/>
    </source>
</evidence>
<evidence type="ECO:0000313" key="9">
    <source>
        <dbReference type="EMBL" id="REE80055.1"/>
    </source>
</evidence>
<keyword evidence="10" id="KW-1185">Reference proteome</keyword>
<dbReference type="RefSeq" id="WP_116190420.1">
    <property type="nucleotide sequence ID" value="NZ_QTTN01000022.1"/>
</dbReference>
<evidence type="ECO:0000256" key="6">
    <source>
        <dbReference type="PIRSR" id="PIRSR000915-1"/>
    </source>
</evidence>
<feature type="binding site" evidence="8">
    <location>
        <position position="15"/>
    </location>
    <ligand>
        <name>Mg(2+)</name>
        <dbReference type="ChEBI" id="CHEBI:18420"/>
    </ligand>
</feature>
<gene>
    <name evidence="9" type="ORF">A8990_1228</name>
</gene>
<keyword evidence="2 5" id="KW-0479">Metal-binding</keyword>
<dbReference type="AlphaFoldDB" id="A0A3D9RTN2"/>
<organism evidence="9 10">
    <name type="scientific">Paenibacillus taihuensis</name>
    <dbReference type="NCBI Taxonomy" id="1156355"/>
    <lineage>
        <taxon>Bacteria</taxon>
        <taxon>Bacillati</taxon>
        <taxon>Bacillota</taxon>
        <taxon>Bacilli</taxon>
        <taxon>Bacillales</taxon>
        <taxon>Paenibacillaceae</taxon>
        <taxon>Paenibacillus</taxon>
    </lineage>
</organism>
<comment type="function">
    <text evidence="5">Catalyzes the dephosphorylation of 2-6 carbon acid sugars in vitro.</text>
</comment>
<dbReference type="InterPro" id="IPR023214">
    <property type="entry name" value="HAD_sf"/>
</dbReference>
<dbReference type="InterPro" id="IPR006354">
    <property type="entry name" value="HAD-SF_hydro_IIA_hyp1"/>
</dbReference>
<evidence type="ECO:0000256" key="3">
    <source>
        <dbReference type="ARBA" id="ARBA00022801"/>
    </source>
</evidence>
<dbReference type="PANTHER" id="PTHR19288">
    <property type="entry name" value="4-NITROPHENYLPHOSPHATASE-RELATED"/>
    <property type="match status" value="1"/>
</dbReference>
<dbReference type="EMBL" id="QTTN01000022">
    <property type="protein sequence ID" value="REE80055.1"/>
    <property type="molecule type" value="Genomic_DNA"/>
</dbReference>
<dbReference type="Pfam" id="PF13344">
    <property type="entry name" value="Hydrolase_6"/>
    <property type="match status" value="1"/>
</dbReference>
<sequence length="277" mass="29166">MSVKQALRGLLIDLDGTLYHGGIMIPGADELIGMLREQELSYLFVTNNSTATPEVVAERLQVMGIPASAEDVCTSAQGAAAYIAGLQPSARVHVIGETGLRAALEAAGLQLVEEEPDIVVQGIDRQITYEKLAKAVQFIRGGAQYILTNPDLLLPSEHGLIPGAGSISALLRAATGITPTVIGKPSKILMDFALERMGLDAGEAWVIGDNPATDIAAGHAAGCRSILVLTGLATGDNYKELLASAGCEADVIIDDLCQLKQYIRDQLAAKHIASERQ</sequence>
<dbReference type="OrthoDB" id="9810449at2"/>
<dbReference type="Gene3D" id="3.40.50.1000">
    <property type="entry name" value="HAD superfamily/HAD-like"/>
    <property type="match status" value="2"/>
</dbReference>
<dbReference type="SFLD" id="SFLDS00003">
    <property type="entry name" value="Haloacid_Dehalogenase"/>
    <property type="match status" value="1"/>
</dbReference>
<dbReference type="GO" id="GO:0046872">
    <property type="term" value="F:metal ion binding"/>
    <property type="evidence" value="ECO:0007669"/>
    <property type="project" value="UniProtKB-KW"/>
</dbReference>
<name>A0A3D9RTN2_9BACL</name>
<evidence type="ECO:0000256" key="4">
    <source>
        <dbReference type="ARBA" id="ARBA00022842"/>
    </source>
</evidence>
<dbReference type="GO" id="GO:0016791">
    <property type="term" value="F:phosphatase activity"/>
    <property type="evidence" value="ECO:0007669"/>
    <property type="project" value="TreeGrafter"/>
</dbReference>
<comment type="similarity">
    <text evidence="1 5">Belongs to the HAD-like hydrolase superfamily. NagD family.</text>
</comment>
<dbReference type="NCBIfam" id="TIGR01460">
    <property type="entry name" value="HAD-SF-IIA"/>
    <property type="match status" value="1"/>
</dbReference>
<feature type="active site" description="Proton donor" evidence="6">
    <location>
        <position position="15"/>
    </location>
</feature>
<dbReference type="Proteomes" id="UP000256304">
    <property type="component" value="Unassembled WGS sequence"/>
</dbReference>
<dbReference type="InterPro" id="IPR006357">
    <property type="entry name" value="HAD-SF_hydro_IIA"/>
</dbReference>
<accession>A0A3D9RTN2</accession>